<dbReference type="Proteomes" id="UP000176997">
    <property type="component" value="Unassembled WGS sequence"/>
</dbReference>
<keyword evidence="1 5" id="KW-1003">Cell membrane</keyword>
<sequence length="393" mass="41495">MASRSIITGIDIGTTTTRVVVCETSNGDGAPARIIGTGFAPSFGLRHGYVVDPHEAAKGVKAALAIASKAAGVPLRRARISIGGISLESMLSHGTIMISRADGEVGPLDIEKVIEASEDALSGTGNKETLRTVPLRYRLDGKEVHGRPQGLKGSKLEVKTFFITCLKQHMNDLVEVVEEAGISVDDVLPAPVAAARIALTKHQRVAGCVLANIGAETVSLVVFENNMPISLQVFPVGSVNITNDIALGLRIPIEEAERLKLGDYSGGSYPRKKLDEIVEARLSEIFELIEAHLKKIGKNGLLPAGIVLTGGGAGIATIEDLARGVLKLPSSIALPALPGNQKATIQDSSWFVAYGLCASTASDQETYGARGGVRAEMASIGERIKEWFSQYLP</sequence>
<dbReference type="STRING" id="1802723.A2675_01100"/>
<evidence type="ECO:0000313" key="7">
    <source>
        <dbReference type="EMBL" id="OHA80088.1"/>
    </source>
</evidence>
<dbReference type="Gene3D" id="3.30.420.40">
    <property type="match status" value="3"/>
</dbReference>
<dbReference type="GO" id="GO:0009898">
    <property type="term" value="C:cytoplasmic side of plasma membrane"/>
    <property type="evidence" value="ECO:0007669"/>
    <property type="project" value="UniProtKB-UniRule"/>
</dbReference>
<dbReference type="AlphaFoldDB" id="A0A1G2S5U5"/>
<dbReference type="PIRSF" id="PIRSF003101">
    <property type="entry name" value="FtsA"/>
    <property type="match status" value="1"/>
</dbReference>
<keyword evidence="2 5" id="KW-0132">Cell division</keyword>
<accession>A0A1G2S5U5</accession>
<gene>
    <name evidence="5" type="primary">ftsA</name>
    <name evidence="7" type="ORF">A2675_01100</name>
</gene>
<protein>
    <recommendedName>
        <fullName evidence="5">Cell division protein FtsA</fullName>
    </recommendedName>
</protein>
<keyword evidence="3 5" id="KW-0472">Membrane</keyword>
<dbReference type="InterPro" id="IPR043129">
    <property type="entry name" value="ATPase_NBD"/>
</dbReference>
<dbReference type="InterPro" id="IPR020823">
    <property type="entry name" value="Cell_div_FtsA"/>
</dbReference>
<evidence type="ECO:0000256" key="4">
    <source>
        <dbReference type="ARBA" id="ARBA00023306"/>
    </source>
</evidence>
<keyword evidence="4 5" id="KW-0131">Cell cycle</keyword>
<dbReference type="SMART" id="SM00842">
    <property type="entry name" value="FtsA"/>
    <property type="match status" value="1"/>
</dbReference>
<feature type="domain" description="SHS2" evidence="6">
    <location>
        <begin position="7"/>
        <end position="198"/>
    </location>
</feature>
<comment type="subcellular location">
    <subcellularLocation>
        <location evidence="5">Cell membrane</location>
        <topology evidence="5">Peripheral membrane protein</topology>
        <orientation evidence="5">Cytoplasmic side</orientation>
    </subcellularLocation>
    <text evidence="5">Localizes to the Z ring in an FtsZ-dependent manner. Targeted to the membrane through a conserved C-terminal amphipathic helix.</text>
</comment>
<dbReference type="Pfam" id="PF02491">
    <property type="entry name" value="SHS2_FTSA"/>
    <property type="match status" value="1"/>
</dbReference>
<dbReference type="GO" id="GO:0043093">
    <property type="term" value="P:FtsZ-dependent cytokinesis"/>
    <property type="evidence" value="ECO:0007669"/>
    <property type="project" value="UniProtKB-UniRule"/>
</dbReference>
<dbReference type="Pfam" id="PF14450">
    <property type="entry name" value="FtsA"/>
    <property type="match status" value="1"/>
</dbReference>
<dbReference type="SUPFAM" id="SSF53067">
    <property type="entry name" value="Actin-like ATPase domain"/>
    <property type="match status" value="2"/>
</dbReference>
<reference evidence="7 8" key="1">
    <citation type="journal article" date="2016" name="Nat. Commun.">
        <title>Thousands of microbial genomes shed light on interconnected biogeochemical processes in an aquifer system.</title>
        <authorList>
            <person name="Anantharaman K."/>
            <person name="Brown C.T."/>
            <person name="Hug L.A."/>
            <person name="Sharon I."/>
            <person name="Castelle C.J."/>
            <person name="Probst A.J."/>
            <person name="Thomas B.C."/>
            <person name="Singh A."/>
            <person name="Wilkins M.J."/>
            <person name="Karaoz U."/>
            <person name="Brodie E.L."/>
            <person name="Williams K.H."/>
            <person name="Hubbard S.S."/>
            <person name="Banfield J.F."/>
        </authorList>
    </citation>
    <scope>NUCLEOTIDE SEQUENCE [LARGE SCALE GENOMIC DNA]</scope>
</reference>
<comment type="caution">
    <text evidence="7">The sequence shown here is derived from an EMBL/GenBank/DDBJ whole genome shotgun (WGS) entry which is preliminary data.</text>
</comment>
<proteinExistence type="inferred from homology"/>
<organism evidence="7 8">
    <name type="scientific">Candidatus Yonathbacteria bacterium RIFCSPHIGHO2_01_FULL_51_10</name>
    <dbReference type="NCBI Taxonomy" id="1802723"/>
    <lineage>
        <taxon>Bacteria</taxon>
        <taxon>Candidatus Yonathiibacteriota</taxon>
    </lineage>
</organism>
<evidence type="ECO:0000256" key="3">
    <source>
        <dbReference type="ARBA" id="ARBA00023136"/>
    </source>
</evidence>
<dbReference type="GO" id="GO:0032153">
    <property type="term" value="C:cell division site"/>
    <property type="evidence" value="ECO:0007669"/>
    <property type="project" value="UniProtKB-UniRule"/>
</dbReference>
<dbReference type="EMBL" id="MHUS01000036">
    <property type="protein sequence ID" value="OHA80088.1"/>
    <property type="molecule type" value="Genomic_DNA"/>
</dbReference>
<evidence type="ECO:0000256" key="5">
    <source>
        <dbReference type="HAMAP-Rule" id="MF_02033"/>
    </source>
</evidence>
<dbReference type="HAMAP" id="MF_02033">
    <property type="entry name" value="FtsA"/>
    <property type="match status" value="1"/>
</dbReference>
<dbReference type="InterPro" id="IPR003494">
    <property type="entry name" value="SHS2_FtsA"/>
</dbReference>
<evidence type="ECO:0000256" key="2">
    <source>
        <dbReference type="ARBA" id="ARBA00022618"/>
    </source>
</evidence>
<evidence type="ECO:0000313" key="8">
    <source>
        <dbReference type="Proteomes" id="UP000176997"/>
    </source>
</evidence>
<dbReference type="PANTHER" id="PTHR32432">
    <property type="entry name" value="CELL DIVISION PROTEIN FTSA-RELATED"/>
    <property type="match status" value="1"/>
</dbReference>
<comment type="similarity">
    <text evidence="5">Belongs to the FtsA/MreB family.</text>
</comment>
<comment type="subunit">
    <text evidence="5">Self-interacts. Interacts with FtsZ.</text>
</comment>
<dbReference type="PANTHER" id="PTHR32432:SF4">
    <property type="entry name" value="CELL DIVISION PROTEIN FTSA"/>
    <property type="match status" value="1"/>
</dbReference>
<dbReference type="InterPro" id="IPR050696">
    <property type="entry name" value="FtsA/MreB"/>
</dbReference>
<evidence type="ECO:0000256" key="1">
    <source>
        <dbReference type="ARBA" id="ARBA00022475"/>
    </source>
</evidence>
<name>A0A1G2S5U5_9BACT</name>
<comment type="function">
    <text evidence="5">Cell division protein that is involved in the assembly of the Z ring. May serve as a membrane anchor for the Z ring.</text>
</comment>
<dbReference type="NCBIfam" id="TIGR01174">
    <property type="entry name" value="ftsA"/>
    <property type="match status" value="1"/>
</dbReference>
<evidence type="ECO:0000259" key="6">
    <source>
        <dbReference type="SMART" id="SM00842"/>
    </source>
</evidence>